<dbReference type="InterPro" id="IPR036388">
    <property type="entry name" value="WH-like_DNA-bd_sf"/>
</dbReference>
<dbReference type="AlphaFoldDB" id="A0A1H7HTD3"/>
<dbReference type="InterPro" id="IPR036866">
    <property type="entry name" value="RibonucZ/Hydroxyglut_hydro"/>
</dbReference>
<sequence length="328" mass="35377">MERIPLGNTVFEGRNNAYLIPGDRPTLVDVGVATDAVRQDLHDGLDALGYDVADIDAIVLTHWHADHTGLAGEVQAESDAAVYVHEDDAALVAGDEDALAEERRISERRFEEWGIPEEPLDELTTFLGGHEELRGDTVDVTPVTDGDRIAAGDDELEVVHLPGHAAGLSAYAFDGDDGREAFVGDAILPKYTPNVGGADLRVDRPLATYLDSLDRLVDLDFARAWPGHRDSIDDPAARARVIAGHHRERTERVLSVLDEHGPADAWTVSAHLFGDLSNIHILHGPGEAFAHLDHLVEAGVVEQDGSEYALAAADAEASELVAVPETKR</sequence>
<dbReference type="PANTHER" id="PTHR23131:SF4">
    <property type="entry name" value="METALLO-BETA-LACTAMASE SUPERFAMILY POTEIN"/>
    <property type="match status" value="1"/>
</dbReference>
<dbReference type="Pfam" id="PF00753">
    <property type="entry name" value="Lactamase_B"/>
    <property type="match status" value="1"/>
</dbReference>
<evidence type="ECO:0000259" key="1">
    <source>
        <dbReference type="SMART" id="SM00849"/>
    </source>
</evidence>
<dbReference type="Gene3D" id="1.10.10.10">
    <property type="entry name" value="Winged helix-like DNA-binding domain superfamily/Winged helix DNA-binding domain"/>
    <property type="match status" value="1"/>
</dbReference>
<evidence type="ECO:0000313" key="3">
    <source>
        <dbReference type="Proteomes" id="UP000183894"/>
    </source>
</evidence>
<dbReference type="OrthoDB" id="205181at2157"/>
<dbReference type="EMBL" id="FOAD01000001">
    <property type="protein sequence ID" value="SEK53428.1"/>
    <property type="molecule type" value="Genomic_DNA"/>
</dbReference>
<dbReference type="Proteomes" id="UP000183894">
    <property type="component" value="Unassembled WGS sequence"/>
</dbReference>
<dbReference type="InterPro" id="IPR001279">
    <property type="entry name" value="Metallo-B-lactamas"/>
</dbReference>
<dbReference type="CDD" id="cd07725">
    <property type="entry name" value="TTHA1429-like_MBL-fold"/>
    <property type="match status" value="1"/>
</dbReference>
<dbReference type="SUPFAM" id="SSF56281">
    <property type="entry name" value="Metallo-hydrolase/oxidoreductase"/>
    <property type="match status" value="1"/>
</dbReference>
<organism evidence="2 3">
    <name type="scientific">Haloferax larsenii</name>
    <dbReference type="NCBI Taxonomy" id="302484"/>
    <lineage>
        <taxon>Archaea</taxon>
        <taxon>Methanobacteriati</taxon>
        <taxon>Methanobacteriota</taxon>
        <taxon>Stenosarchaea group</taxon>
        <taxon>Halobacteria</taxon>
        <taxon>Halobacteriales</taxon>
        <taxon>Haloferacaceae</taxon>
        <taxon>Haloferax</taxon>
    </lineage>
</organism>
<reference evidence="2 3" key="1">
    <citation type="submission" date="2016-10" db="EMBL/GenBank/DDBJ databases">
        <authorList>
            <person name="de Groot N.N."/>
        </authorList>
    </citation>
    <scope>NUCLEOTIDE SEQUENCE [LARGE SCALE GENOMIC DNA]</scope>
    <source>
        <strain evidence="2 3">CDM_5</strain>
    </source>
</reference>
<name>A0A1H7HTD3_HALLR</name>
<proteinExistence type="predicted"/>
<dbReference type="InterPro" id="IPR050662">
    <property type="entry name" value="Sec-metab_biosynth-thioest"/>
</dbReference>
<evidence type="ECO:0000313" key="2">
    <source>
        <dbReference type="EMBL" id="SEK53428.1"/>
    </source>
</evidence>
<accession>A0A1H7HTD3</accession>
<dbReference type="SMART" id="SM00849">
    <property type="entry name" value="Lactamase_B"/>
    <property type="match status" value="1"/>
</dbReference>
<dbReference type="Gene3D" id="3.60.15.10">
    <property type="entry name" value="Ribonuclease Z/Hydroxyacylglutathione hydrolase-like"/>
    <property type="match status" value="1"/>
</dbReference>
<dbReference type="RefSeq" id="WP_074792033.1">
    <property type="nucleotide sequence ID" value="NZ_FOAD01000001.1"/>
</dbReference>
<feature type="domain" description="Metallo-beta-lactamase" evidence="1">
    <location>
        <begin position="14"/>
        <end position="228"/>
    </location>
</feature>
<dbReference type="PANTHER" id="PTHR23131">
    <property type="entry name" value="ENDORIBONUCLEASE LACTB2"/>
    <property type="match status" value="1"/>
</dbReference>
<protein>
    <submittedName>
        <fullName evidence="2">Glyoxylase, beta-lactamase superfamily II</fullName>
    </submittedName>
</protein>
<gene>
    <name evidence="2" type="ORF">SAMN04488691_101678</name>
</gene>